<evidence type="ECO:0000313" key="2">
    <source>
        <dbReference type="Proteomes" id="UP001208888"/>
    </source>
</evidence>
<accession>A0AAJ1FW04</accession>
<comment type="caution">
    <text evidence="1">The sequence shown here is derived from an EMBL/GenBank/DDBJ whole genome shotgun (WGS) entry which is preliminary data.</text>
</comment>
<evidence type="ECO:0000313" key="1">
    <source>
        <dbReference type="EMBL" id="MCW0346513.1"/>
    </source>
</evidence>
<reference evidence="1" key="1">
    <citation type="submission" date="2022-06" db="EMBL/GenBank/DDBJ databases">
        <title>Dynamics of rice microbiomes reveals core vertical transmitted seed endophytes.</title>
        <authorList>
            <person name="Liao K."/>
            <person name="Zhang X."/>
        </authorList>
    </citation>
    <scope>NUCLEOTIDE SEQUENCE</scope>
    <source>
        <strain evidence="1">JT1-17</strain>
    </source>
</reference>
<name>A0AAJ1FW04_PANAN</name>
<dbReference type="EMBL" id="JANFVX010000038">
    <property type="protein sequence ID" value="MCW0346513.1"/>
    <property type="molecule type" value="Genomic_DNA"/>
</dbReference>
<gene>
    <name evidence="1" type="ORF">NB703_004606</name>
</gene>
<sequence length="31" mass="3182">MINTLLLGACLSGWLFDAIELTSQVSTGGGL</sequence>
<proteinExistence type="predicted"/>
<protein>
    <submittedName>
        <fullName evidence="1">Uncharacterized protein</fullName>
    </submittedName>
</protein>
<dbReference type="Proteomes" id="UP001208888">
    <property type="component" value="Unassembled WGS sequence"/>
</dbReference>
<organism evidence="1 2">
    <name type="scientific">Pantoea ananas</name>
    <name type="common">Erwinia uredovora</name>
    <dbReference type="NCBI Taxonomy" id="553"/>
    <lineage>
        <taxon>Bacteria</taxon>
        <taxon>Pseudomonadati</taxon>
        <taxon>Pseudomonadota</taxon>
        <taxon>Gammaproteobacteria</taxon>
        <taxon>Enterobacterales</taxon>
        <taxon>Erwiniaceae</taxon>
        <taxon>Pantoea</taxon>
    </lineage>
</organism>
<dbReference type="AlphaFoldDB" id="A0AAJ1FW04"/>